<sequence>MAIKLNNCKFKIFEYVGSRMAIYNTKSFYNSWCIYGCKNYGCSGGLAKMFKMPACNILLLESQRRMLSGLSQIAKKQLNLSQPKLLVTKVLKVILDNYSMMK</sequence>
<dbReference type="AlphaFoldDB" id="A0ABD2D0V0"/>
<gene>
    <name evidence="1" type="ORF">V1477_000175</name>
</gene>
<evidence type="ECO:0000313" key="2">
    <source>
        <dbReference type="Proteomes" id="UP001607303"/>
    </source>
</evidence>
<keyword evidence="2" id="KW-1185">Reference proteome</keyword>
<accession>A0ABD2D0V0</accession>
<reference evidence="1 2" key="1">
    <citation type="journal article" date="2024" name="Ann. Entomol. Soc. Am.">
        <title>Genomic analyses of the southern and eastern yellowjacket wasps (Hymenoptera: Vespidae) reveal evolutionary signatures of social life.</title>
        <authorList>
            <person name="Catto M.A."/>
            <person name="Caine P.B."/>
            <person name="Orr S.E."/>
            <person name="Hunt B.G."/>
            <person name="Goodisman M.A.D."/>
        </authorList>
    </citation>
    <scope>NUCLEOTIDE SEQUENCE [LARGE SCALE GENOMIC DNA]</scope>
    <source>
        <strain evidence="1">232</strain>
        <tissue evidence="1">Head and thorax</tissue>
    </source>
</reference>
<name>A0ABD2D0V0_VESMC</name>
<dbReference type="Proteomes" id="UP001607303">
    <property type="component" value="Unassembled WGS sequence"/>
</dbReference>
<dbReference type="InterPro" id="IPR036070">
    <property type="entry name" value="Nop_dom_sf"/>
</dbReference>
<dbReference type="SUPFAM" id="SSF89124">
    <property type="entry name" value="Nop domain"/>
    <property type="match status" value="1"/>
</dbReference>
<organism evidence="1 2">
    <name type="scientific">Vespula maculifrons</name>
    <name type="common">Eastern yellow jacket</name>
    <name type="synonym">Wasp</name>
    <dbReference type="NCBI Taxonomy" id="7453"/>
    <lineage>
        <taxon>Eukaryota</taxon>
        <taxon>Metazoa</taxon>
        <taxon>Ecdysozoa</taxon>
        <taxon>Arthropoda</taxon>
        <taxon>Hexapoda</taxon>
        <taxon>Insecta</taxon>
        <taxon>Pterygota</taxon>
        <taxon>Neoptera</taxon>
        <taxon>Endopterygota</taxon>
        <taxon>Hymenoptera</taxon>
        <taxon>Apocrita</taxon>
        <taxon>Aculeata</taxon>
        <taxon>Vespoidea</taxon>
        <taxon>Vespidae</taxon>
        <taxon>Vespinae</taxon>
        <taxon>Vespula</taxon>
    </lineage>
</organism>
<dbReference type="GO" id="GO:1990904">
    <property type="term" value="C:ribonucleoprotein complex"/>
    <property type="evidence" value="ECO:0007669"/>
    <property type="project" value="UniProtKB-KW"/>
</dbReference>
<comment type="caution">
    <text evidence="1">The sequence shown here is derived from an EMBL/GenBank/DDBJ whole genome shotgun (WGS) entry which is preliminary data.</text>
</comment>
<protein>
    <submittedName>
        <fullName evidence="1">U4/U6 small nuclear ribonucleoprotein Prp31</fullName>
    </submittedName>
</protein>
<proteinExistence type="predicted"/>
<evidence type="ECO:0000313" key="1">
    <source>
        <dbReference type="EMBL" id="KAL2751017.1"/>
    </source>
</evidence>
<dbReference type="EMBL" id="JAYRBN010000007">
    <property type="protein sequence ID" value="KAL2751017.1"/>
    <property type="molecule type" value="Genomic_DNA"/>
</dbReference>
<keyword evidence="1" id="KW-0687">Ribonucleoprotein</keyword>